<dbReference type="SMART" id="SM00487">
    <property type="entry name" value="DEXDc"/>
    <property type="match status" value="1"/>
</dbReference>
<evidence type="ECO:0000313" key="3">
    <source>
        <dbReference type="Proteomes" id="UP000070093"/>
    </source>
</evidence>
<proteinExistence type="predicted"/>
<dbReference type="SUPFAM" id="SSF52540">
    <property type="entry name" value="P-loop containing nucleoside triphosphate hydrolases"/>
    <property type="match status" value="1"/>
</dbReference>
<sequence>MPTDISEKELETILVSYLRDHQGYEEGVSSDYNKEFGLDTERVKRFIISTQKEKVKNTACFTSPTEERKFFSRFSAALSKRGVTDVLRKGFKYISEIFDMYYPTPSALNPTAQQYYDKNIFCVTRQFYYSKEKTDSIDVYISLNGLPIMTMELKNHYTGQTVENAIKQYKEDRDPKDDTTALILQKRRCAVHFAVDDDDIMMCTELKGNASWFLPFNKGVNGGAGNPVSPNGVRTAYLWEEVLGKRSLSDILENYAQITFKEKEVKNKKTGKKEKKTIESIIWPRYHQLDCVRQLLKATREGGVGQKFLIQHSAGSGKSNSITWLAYQLVGLFDGTTPILDTVIVVTDRVNLDTHIRDNINSFKRLSNLVDWADSSQTLKDALQDGKKIIITIVHKFPYILEAIGSELKNKHFGIIIDEAHSSQNGSLSAKMNIALSGNVAKNEDDLEDKLNAIIEGRKMVKNANYYAFTATPKPKTLQMFGTPCPQPDGKVQHLPFHEYTMKQAIEEGFIMDVLKNYTTYASFYKVIKTVNGDPEFDQKEAQKKIRAYVESRPETIRQKAAIIVNHFHTAVLDKGKIGGQARAMVVTSSILRAISFYYEIETLLKERKSPYRAIVAFSGSKEWNGKQVTEADINGFPSKDIEENMSEDPYRILVVADKFQTGYDQSLLHSMYVDKEFSDVAAVQTLSRLNRCHPLKRDTFVLDFYNDTDKIQKSFQRFYKTTILSDEADPNKLNDQTDEIEKYNIYTEEEVRDLNTKYWNGVEREQLDPIINKSVERFKLLDENSQIKCKSSIKGFLRYYPFIAAVTPYCSKEWEMLNTYYILLVHKLPKLKGEDFTDGLEECIDLDQLQVTKMSERKIELENKDTEVDPMPMGTGKGGKKEPEMAKLSDILEQFNDIHWQNIESVKAQIDSLPDRLQADQNFVNAAKNSNKETAQKQGFTSMMSIVIKMMSESTEFCRQYLDNKNFQNAINERVFQQVYSKVSQGQ</sequence>
<accession>A0A137ST90</accession>
<protein>
    <submittedName>
        <fullName evidence="2">Type I restriction enzyme HsdR protein</fullName>
    </submittedName>
</protein>
<dbReference type="InterPro" id="IPR055180">
    <property type="entry name" value="HsdR_RecA-like_helicase_dom_2"/>
</dbReference>
<dbReference type="Pfam" id="PF04313">
    <property type="entry name" value="HSDR_N"/>
    <property type="match status" value="1"/>
</dbReference>
<dbReference type="InterPro" id="IPR014001">
    <property type="entry name" value="Helicase_ATP-bd"/>
</dbReference>
<dbReference type="Pfam" id="PF22679">
    <property type="entry name" value="T1R_D3-like"/>
    <property type="match status" value="1"/>
</dbReference>
<dbReference type="EMBL" id="LTAG01000101">
    <property type="protein sequence ID" value="KXO15577.1"/>
    <property type="molecule type" value="Genomic_DNA"/>
</dbReference>
<dbReference type="Proteomes" id="UP000070093">
    <property type="component" value="Unassembled WGS sequence"/>
</dbReference>
<evidence type="ECO:0000259" key="1">
    <source>
        <dbReference type="SMART" id="SM00487"/>
    </source>
</evidence>
<dbReference type="STRING" id="28125.HMPREF3202_01675"/>
<dbReference type="InterPro" id="IPR007409">
    <property type="entry name" value="Restrct_endonuc_type1_HsdR_N"/>
</dbReference>
<name>A0A137ST90_9BACT</name>
<dbReference type="PANTHER" id="PTHR42927:SF1">
    <property type="entry name" value="HELICASE SUPERFAMILY 1 AND 2 DOMAIN-CONTAINING PROTEIN"/>
    <property type="match status" value="1"/>
</dbReference>
<evidence type="ECO:0000313" key="2">
    <source>
        <dbReference type="EMBL" id="KXO15577.1"/>
    </source>
</evidence>
<gene>
    <name evidence="2" type="ORF">HMPREF3202_01675</name>
</gene>
<dbReference type="GO" id="GO:0009307">
    <property type="term" value="P:DNA restriction-modification system"/>
    <property type="evidence" value="ECO:0007669"/>
    <property type="project" value="UniProtKB-KW"/>
</dbReference>
<dbReference type="GO" id="GO:0003677">
    <property type="term" value="F:DNA binding"/>
    <property type="evidence" value="ECO:0007669"/>
    <property type="project" value="UniProtKB-KW"/>
</dbReference>
<dbReference type="InterPro" id="IPR040980">
    <property type="entry name" value="SWI2_SNF2"/>
</dbReference>
<dbReference type="GO" id="GO:0009035">
    <property type="term" value="F:type I site-specific deoxyribonuclease activity"/>
    <property type="evidence" value="ECO:0007669"/>
    <property type="project" value="UniProtKB-EC"/>
</dbReference>
<dbReference type="RefSeq" id="WP_061315311.1">
    <property type="nucleotide sequence ID" value="NZ_KQ965701.1"/>
</dbReference>
<dbReference type="InterPro" id="IPR027417">
    <property type="entry name" value="P-loop_NTPase"/>
</dbReference>
<dbReference type="AlphaFoldDB" id="A0A137ST90"/>
<dbReference type="REBASE" id="170296">
    <property type="entry name" value="Pbi7880ORF1681P"/>
</dbReference>
<reference evidence="2 3" key="1">
    <citation type="submission" date="2016-02" db="EMBL/GenBank/DDBJ databases">
        <authorList>
            <person name="Wen L."/>
            <person name="He K."/>
            <person name="Yang H."/>
        </authorList>
    </citation>
    <scope>NUCLEOTIDE SEQUENCE [LARGE SCALE GENOMIC DNA]</scope>
    <source>
        <strain evidence="2 3">GED7880</strain>
    </source>
</reference>
<comment type="caution">
    <text evidence="2">The sequence shown here is derived from an EMBL/GenBank/DDBJ whole genome shotgun (WGS) entry which is preliminary data.</text>
</comment>
<dbReference type="GO" id="GO:0005524">
    <property type="term" value="F:ATP binding"/>
    <property type="evidence" value="ECO:0007669"/>
    <property type="project" value="UniProtKB-KW"/>
</dbReference>
<dbReference type="PANTHER" id="PTHR42927">
    <property type="entry name" value="HELICASE SUPERFAMILY 1 AND 2 DOMAIN-CONTAINING PROTEIN"/>
    <property type="match status" value="1"/>
</dbReference>
<feature type="domain" description="Helicase ATP-binding" evidence="1">
    <location>
        <begin position="280"/>
        <end position="500"/>
    </location>
</feature>
<dbReference type="PATRIC" id="fig|28125.4.peg.1664"/>
<dbReference type="Pfam" id="PF18766">
    <property type="entry name" value="SWI2_SNF2"/>
    <property type="match status" value="1"/>
</dbReference>
<dbReference type="Gene3D" id="3.90.1570.50">
    <property type="match status" value="1"/>
</dbReference>
<organism evidence="2 3">
    <name type="scientific">Prevotella bivia</name>
    <dbReference type="NCBI Taxonomy" id="28125"/>
    <lineage>
        <taxon>Bacteria</taxon>
        <taxon>Pseudomonadati</taxon>
        <taxon>Bacteroidota</taxon>
        <taxon>Bacteroidia</taxon>
        <taxon>Bacteroidales</taxon>
        <taxon>Prevotellaceae</taxon>
        <taxon>Prevotella</taxon>
    </lineage>
</organism>
<dbReference type="Gene3D" id="3.40.50.300">
    <property type="entry name" value="P-loop containing nucleotide triphosphate hydrolases"/>
    <property type="match status" value="3"/>
</dbReference>